<evidence type="ECO:0000259" key="3">
    <source>
        <dbReference type="Pfam" id="PF16925"/>
    </source>
</evidence>
<comment type="caution">
    <text evidence="4">The sequence shown here is derived from an EMBL/GenBank/DDBJ whole genome shotgun (WGS) entry which is preliminary data.</text>
</comment>
<name>A0ABW3E786_9ACTN</name>
<keyword evidence="1" id="KW-0805">Transcription regulation</keyword>
<dbReference type="InterPro" id="IPR011075">
    <property type="entry name" value="TetR_C"/>
</dbReference>
<dbReference type="EMBL" id="JBHTHX010002882">
    <property type="protein sequence ID" value="MFD0891054.1"/>
    <property type="molecule type" value="Genomic_DNA"/>
</dbReference>
<sequence>PVIAPPVPVERLPDLLTELAGRAVTLGQLRPGTDPRQLAFEIEALGAVVVVHTRLLQHERSREHARRAVLDRLRALATDPSILPEA</sequence>
<feature type="non-terminal residue" evidence="4">
    <location>
        <position position="1"/>
    </location>
</feature>
<keyword evidence="5" id="KW-1185">Reference proteome</keyword>
<evidence type="ECO:0000256" key="1">
    <source>
        <dbReference type="ARBA" id="ARBA00023015"/>
    </source>
</evidence>
<evidence type="ECO:0000313" key="4">
    <source>
        <dbReference type="EMBL" id="MFD0891054.1"/>
    </source>
</evidence>
<dbReference type="Gene3D" id="1.10.357.10">
    <property type="entry name" value="Tetracycline Repressor, domain 2"/>
    <property type="match status" value="1"/>
</dbReference>
<gene>
    <name evidence="4" type="ORF">ACFQ08_41450</name>
</gene>
<evidence type="ECO:0000256" key="2">
    <source>
        <dbReference type="ARBA" id="ARBA00023163"/>
    </source>
</evidence>
<organism evidence="4 5">
    <name type="scientific">Streptosporangium algeriense</name>
    <dbReference type="NCBI Taxonomy" id="1682748"/>
    <lineage>
        <taxon>Bacteria</taxon>
        <taxon>Bacillati</taxon>
        <taxon>Actinomycetota</taxon>
        <taxon>Actinomycetes</taxon>
        <taxon>Streptosporangiales</taxon>
        <taxon>Streptosporangiaceae</taxon>
        <taxon>Streptosporangium</taxon>
    </lineage>
</organism>
<dbReference type="InterPro" id="IPR036271">
    <property type="entry name" value="Tet_transcr_reg_TetR-rel_C_sf"/>
</dbReference>
<proteinExistence type="predicted"/>
<dbReference type="Pfam" id="PF16925">
    <property type="entry name" value="TetR_C_13"/>
    <property type="match status" value="1"/>
</dbReference>
<evidence type="ECO:0000313" key="5">
    <source>
        <dbReference type="Proteomes" id="UP001597024"/>
    </source>
</evidence>
<protein>
    <submittedName>
        <fullName evidence="4">TetR family transcriptional regulator C-terminal domain-containing protein</fullName>
    </submittedName>
</protein>
<dbReference type="Proteomes" id="UP001597024">
    <property type="component" value="Unassembled WGS sequence"/>
</dbReference>
<dbReference type="SUPFAM" id="SSF48498">
    <property type="entry name" value="Tetracyclin repressor-like, C-terminal domain"/>
    <property type="match status" value="1"/>
</dbReference>
<feature type="domain" description="Tetracyclin repressor-like C-terminal" evidence="3">
    <location>
        <begin position="11"/>
        <end position="69"/>
    </location>
</feature>
<accession>A0ABW3E786</accession>
<reference evidence="5" key="1">
    <citation type="journal article" date="2019" name="Int. J. Syst. Evol. Microbiol.">
        <title>The Global Catalogue of Microorganisms (GCM) 10K type strain sequencing project: providing services to taxonomists for standard genome sequencing and annotation.</title>
        <authorList>
            <consortium name="The Broad Institute Genomics Platform"/>
            <consortium name="The Broad Institute Genome Sequencing Center for Infectious Disease"/>
            <person name="Wu L."/>
            <person name="Ma J."/>
        </authorList>
    </citation>
    <scope>NUCLEOTIDE SEQUENCE [LARGE SCALE GENOMIC DNA]</scope>
    <source>
        <strain evidence="5">CCUG 62974</strain>
    </source>
</reference>
<keyword evidence="2" id="KW-0804">Transcription</keyword>